<feature type="domain" description="VOC" evidence="1">
    <location>
        <begin position="2"/>
        <end position="111"/>
    </location>
</feature>
<name>A0ABP7DFZ6_9ACTN</name>
<dbReference type="InterPro" id="IPR029068">
    <property type="entry name" value="Glyas_Bleomycin-R_OHBP_Dase"/>
</dbReference>
<dbReference type="SUPFAM" id="SSF54593">
    <property type="entry name" value="Glyoxalase/Bleomycin resistance protein/Dihydroxybiphenyl dioxygenase"/>
    <property type="match status" value="1"/>
</dbReference>
<dbReference type="PROSITE" id="PS51819">
    <property type="entry name" value="VOC"/>
    <property type="match status" value="1"/>
</dbReference>
<dbReference type="Gene3D" id="3.10.180.10">
    <property type="entry name" value="2,3-Dihydroxybiphenyl 1,2-Dioxygenase, domain 1"/>
    <property type="match status" value="1"/>
</dbReference>
<dbReference type="InterPro" id="IPR037523">
    <property type="entry name" value="VOC_core"/>
</dbReference>
<keyword evidence="3" id="KW-1185">Reference proteome</keyword>
<dbReference type="EMBL" id="BAAAYX010000005">
    <property type="protein sequence ID" value="GAA3703788.1"/>
    <property type="molecule type" value="Genomic_DNA"/>
</dbReference>
<reference evidence="3" key="1">
    <citation type="journal article" date="2019" name="Int. J. Syst. Evol. Microbiol.">
        <title>The Global Catalogue of Microorganisms (GCM) 10K type strain sequencing project: providing services to taxonomists for standard genome sequencing and annotation.</title>
        <authorList>
            <consortium name="The Broad Institute Genomics Platform"/>
            <consortium name="The Broad Institute Genome Sequencing Center for Infectious Disease"/>
            <person name="Wu L."/>
            <person name="Ma J."/>
        </authorList>
    </citation>
    <scope>NUCLEOTIDE SEQUENCE [LARGE SCALE GENOMIC DNA]</scope>
    <source>
        <strain evidence="3">JCM 16548</strain>
    </source>
</reference>
<evidence type="ECO:0000259" key="1">
    <source>
        <dbReference type="PROSITE" id="PS51819"/>
    </source>
</evidence>
<dbReference type="Proteomes" id="UP001500051">
    <property type="component" value="Unassembled WGS sequence"/>
</dbReference>
<gene>
    <name evidence="2" type="ORF">GCM10022204_21330</name>
</gene>
<proteinExistence type="predicted"/>
<comment type="caution">
    <text evidence="2">The sequence shown here is derived from an EMBL/GenBank/DDBJ whole genome shotgun (WGS) entry which is preliminary data.</text>
</comment>
<sequence length="111" mass="11791">MTFHRLLAQAVVTDIEVAERWYATVFSGGPDARPMDGLLEWHLAGTFGVQVWLDPARAGRSAMVIEDSDLDAFAARLAAAGVDHDGPQLGGGARLLLLSDPDGNYVAVSGR</sequence>
<dbReference type="RefSeq" id="WP_344812329.1">
    <property type="nucleotide sequence ID" value="NZ_BAAAYX010000005.1"/>
</dbReference>
<organism evidence="2 3">
    <name type="scientific">Microlunatus aurantiacus</name>
    <dbReference type="NCBI Taxonomy" id="446786"/>
    <lineage>
        <taxon>Bacteria</taxon>
        <taxon>Bacillati</taxon>
        <taxon>Actinomycetota</taxon>
        <taxon>Actinomycetes</taxon>
        <taxon>Propionibacteriales</taxon>
        <taxon>Propionibacteriaceae</taxon>
        <taxon>Microlunatus</taxon>
    </lineage>
</organism>
<evidence type="ECO:0000313" key="3">
    <source>
        <dbReference type="Proteomes" id="UP001500051"/>
    </source>
</evidence>
<protein>
    <recommendedName>
        <fullName evidence="1">VOC domain-containing protein</fullName>
    </recommendedName>
</protein>
<accession>A0ABP7DFZ6</accession>
<evidence type="ECO:0000313" key="2">
    <source>
        <dbReference type="EMBL" id="GAA3703788.1"/>
    </source>
</evidence>